<keyword evidence="1" id="KW-0812">Transmembrane</keyword>
<feature type="transmembrane region" description="Helical" evidence="1">
    <location>
        <begin position="203"/>
        <end position="224"/>
    </location>
</feature>
<evidence type="ECO:0000313" key="4">
    <source>
        <dbReference type="Proteomes" id="UP000016023"/>
    </source>
</evidence>
<dbReference type="GO" id="GO:0016747">
    <property type="term" value="F:acyltransferase activity, transferring groups other than amino-acyl groups"/>
    <property type="evidence" value="ECO:0007669"/>
    <property type="project" value="InterPro"/>
</dbReference>
<dbReference type="STRING" id="883158.HMPREF9140_01682"/>
<evidence type="ECO:0000313" key="3">
    <source>
        <dbReference type="EMBL" id="EHO67965.1"/>
    </source>
</evidence>
<feature type="transmembrane region" description="Helical" evidence="1">
    <location>
        <begin position="12"/>
        <end position="30"/>
    </location>
</feature>
<feature type="transmembrane region" description="Helical" evidence="1">
    <location>
        <begin position="298"/>
        <end position="319"/>
    </location>
</feature>
<dbReference type="PATRIC" id="fig|883158.3.peg.1685"/>
<dbReference type="eggNOG" id="COG3274">
    <property type="taxonomic scope" value="Bacteria"/>
</dbReference>
<keyword evidence="1" id="KW-1133">Transmembrane helix</keyword>
<proteinExistence type="predicted"/>
<comment type="caution">
    <text evidence="3">The sequence shown here is derived from an EMBL/GenBank/DDBJ whole genome shotgun (WGS) entry which is preliminary data.</text>
</comment>
<keyword evidence="4" id="KW-1185">Reference proteome</keyword>
<dbReference type="InterPro" id="IPR002656">
    <property type="entry name" value="Acyl_transf_3_dom"/>
</dbReference>
<dbReference type="HOGENOM" id="CLU_061343_0_0_10"/>
<feature type="transmembrane region" description="Helical" evidence="1">
    <location>
        <begin position="156"/>
        <end position="183"/>
    </location>
</feature>
<feature type="transmembrane region" description="Helical" evidence="1">
    <location>
        <begin position="261"/>
        <end position="277"/>
    </location>
</feature>
<sequence>MGQTNNNTRYSNIELLRFVLMLAIYTWHLVVHGLNYKMIGREPYGNNLELTFIICALLCPAVNTFMFISGWFGIRFKTKKLIMLGLLAFLCSVLTYAVSVQMGLVRFESLAMIRHFIPISTSLWWFMTSYIMVYLFSPLINAGFEHLPRKQIDIVLIALTMIQVLSIISTANLGSTFFGLLYMYFLGRYMKTYRIIISRNKALILWSLSVGLLVVGQLVINHFAPRTIHLFRFLGYHNPLIILQAIGIFFFTWQLPRVHKPLFNTILTPTLCIYLITEQLPGLYKYQTNLLATRPIHGVLFFVGIILGSLLLGHILFAISTRLSDLITERK</sequence>
<feature type="transmembrane region" description="Helical" evidence="1">
    <location>
        <begin position="124"/>
        <end position="144"/>
    </location>
</feature>
<evidence type="ECO:0000256" key="1">
    <source>
        <dbReference type="SAM" id="Phobius"/>
    </source>
</evidence>
<accession>H1Q444</accession>
<dbReference type="Pfam" id="PF01757">
    <property type="entry name" value="Acyl_transf_3"/>
    <property type="match status" value="1"/>
</dbReference>
<dbReference type="EMBL" id="AGWK01000044">
    <property type="protein sequence ID" value="EHO67965.1"/>
    <property type="molecule type" value="Genomic_DNA"/>
</dbReference>
<keyword evidence="1" id="KW-0472">Membrane</keyword>
<protein>
    <recommendedName>
        <fullName evidence="2">Acyltransferase 3 domain-containing protein</fullName>
    </recommendedName>
</protein>
<dbReference type="RefSeq" id="WP_006953209.1">
    <property type="nucleotide sequence ID" value="NZ_JH594523.1"/>
</dbReference>
<name>H1Q444_9BACT</name>
<feature type="transmembrane region" description="Helical" evidence="1">
    <location>
        <begin position="236"/>
        <end position="255"/>
    </location>
</feature>
<reference evidence="3 4" key="1">
    <citation type="submission" date="2011-12" db="EMBL/GenBank/DDBJ databases">
        <title>The Genome Sequence of Prevotella micans F0438.</title>
        <authorList>
            <consortium name="The Broad Institute Genome Sequencing Platform"/>
            <person name="Earl A."/>
            <person name="Ward D."/>
            <person name="Feldgarden M."/>
            <person name="Gevers D."/>
            <person name="Izard J."/>
            <person name="Baranova O.V."/>
            <person name="Blanton J.M."/>
            <person name="Wade W.G."/>
            <person name="Dewhirst F.E."/>
            <person name="Young S.K."/>
            <person name="Zeng Q."/>
            <person name="Gargeya S."/>
            <person name="Fitzgerald M."/>
            <person name="Haas B."/>
            <person name="Abouelleil A."/>
            <person name="Alvarado L."/>
            <person name="Arachchi H.M."/>
            <person name="Berlin A."/>
            <person name="Chapman S.B."/>
            <person name="Gearin G."/>
            <person name="Goldberg J."/>
            <person name="Griggs A."/>
            <person name="Gujja S."/>
            <person name="Hansen M."/>
            <person name="Heiman D."/>
            <person name="Howarth C."/>
            <person name="Larimer J."/>
            <person name="Lui A."/>
            <person name="MacDonald P.J.P."/>
            <person name="McCowen C."/>
            <person name="Montmayeur A."/>
            <person name="Murphy C."/>
            <person name="Neiman D."/>
            <person name="Pearson M."/>
            <person name="Priest M."/>
            <person name="Roberts A."/>
            <person name="Saif S."/>
            <person name="Shea T."/>
            <person name="Sisk P."/>
            <person name="Stolte C."/>
            <person name="Sykes S."/>
            <person name="Wortman J."/>
            <person name="Nusbaum C."/>
            <person name="Birren B."/>
        </authorList>
    </citation>
    <scope>NUCLEOTIDE SEQUENCE [LARGE SCALE GENOMIC DNA]</scope>
    <source>
        <strain evidence="3 4">F0438</strain>
    </source>
</reference>
<dbReference type="AlphaFoldDB" id="H1Q444"/>
<gene>
    <name evidence="3" type="ORF">HMPREF9140_01682</name>
</gene>
<evidence type="ECO:0000259" key="2">
    <source>
        <dbReference type="Pfam" id="PF01757"/>
    </source>
</evidence>
<feature type="domain" description="Acyltransferase 3" evidence="2">
    <location>
        <begin position="12"/>
        <end position="312"/>
    </location>
</feature>
<organism evidence="3 4">
    <name type="scientific">Prevotella micans F0438</name>
    <dbReference type="NCBI Taxonomy" id="883158"/>
    <lineage>
        <taxon>Bacteria</taxon>
        <taxon>Pseudomonadati</taxon>
        <taxon>Bacteroidota</taxon>
        <taxon>Bacteroidia</taxon>
        <taxon>Bacteroidales</taxon>
        <taxon>Prevotellaceae</taxon>
        <taxon>Prevotella</taxon>
    </lineage>
</organism>
<feature type="transmembrane region" description="Helical" evidence="1">
    <location>
        <begin position="81"/>
        <end position="104"/>
    </location>
</feature>
<dbReference type="Proteomes" id="UP000016023">
    <property type="component" value="Unassembled WGS sequence"/>
</dbReference>
<feature type="transmembrane region" description="Helical" evidence="1">
    <location>
        <begin position="50"/>
        <end position="74"/>
    </location>
</feature>